<dbReference type="PANTHER" id="PTHR31569">
    <property type="entry name" value="SWIM-TYPE DOMAIN-CONTAINING PROTEIN"/>
    <property type="match status" value="1"/>
</dbReference>
<proteinExistence type="predicted"/>
<evidence type="ECO:0000313" key="4">
    <source>
        <dbReference type="Proteomes" id="UP000786811"/>
    </source>
</evidence>
<feature type="domain" description="ZSWIM1/3 RNaseH-like" evidence="1">
    <location>
        <begin position="200"/>
        <end position="312"/>
    </location>
</feature>
<dbReference type="Proteomes" id="UP000786811">
    <property type="component" value="Unassembled WGS sequence"/>
</dbReference>
<dbReference type="Pfam" id="PF21599">
    <property type="entry name" value="ZSWIM3_N"/>
    <property type="match status" value="1"/>
</dbReference>
<comment type="caution">
    <text evidence="3">The sequence shown here is derived from an EMBL/GenBank/DDBJ whole genome shotgun (WGS) entry which is preliminary data.</text>
</comment>
<dbReference type="PANTHER" id="PTHR31569:SF4">
    <property type="entry name" value="SWIM-TYPE DOMAIN-CONTAINING PROTEIN"/>
    <property type="match status" value="1"/>
</dbReference>
<evidence type="ECO:0000259" key="1">
    <source>
        <dbReference type="Pfam" id="PF21056"/>
    </source>
</evidence>
<dbReference type="AlphaFoldDB" id="A0A8J2HHZ8"/>
<keyword evidence="4" id="KW-1185">Reference proteome</keyword>
<dbReference type="OrthoDB" id="123417at2759"/>
<dbReference type="Pfam" id="PF21056">
    <property type="entry name" value="ZSWIM1-3_RNaseH-like"/>
    <property type="match status" value="1"/>
</dbReference>
<feature type="non-terminal residue" evidence="3">
    <location>
        <position position="1"/>
    </location>
</feature>
<dbReference type="InterPro" id="IPR048324">
    <property type="entry name" value="ZSWIM1-3_RNaseH-like"/>
</dbReference>
<name>A0A8J2HHZ8_COTCN</name>
<dbReference type="InterPro" id="IPR048325">
    <property type="entry name" value="ZSWIM3_N"/>
</dbReference>
<organism evidence="3 4">
    <name type="scientific">Cotesia congregata</name>
    <name type="common">Parasitoid wasp</name>
    <name type="synonym">Apanteles congregatus</name>
    <dbReference type="NCBI Taxonomy" id="51543"/>
    <lineage>
        <taxon>Eukaryota</taxon>
        <taxon>Metazoa</taxon>
        <taxon>Ecdysozoa</taxon>
        <taxon>Arthropoda</taxon>
        <taxon>Hexapoda</taxon>
        <taxon>Insecta</taxon>
        <taxon>Pterygota</taxon>
        <taxon>Neoptera</taxon>
        <taxon>Endopterygota</taxon>
        <taxon>Hymenoptera</taxon>
        <taxon>Apocrita</taxon>
        <taxon>Ichneumonoidea</taxon>
        <taxon>Braconidae</taxon>
        <taxon>Microgastrinae</taxon>
        <taxon>Cotesia</taxon>
    </lineage>
</organism>
<accession>A0A8J2HHZ8</accession>
<reference evidence="3" key="1">
    <citation type="submission" date="2021-04" db="EMBL/GenBank/DDBJ databases">
        <authorList>
            <person name="Chebbi M.A.C M."/>
        </authorList>
    </citation>
    <scope>NUCLEOTIDE SEQUENCE</scope>
</reference>
<dbReference type="EMBL" id="CAJNRD030001119">
    <property type="protein sequence ID" value="CAG5090882.1"/>
    <property type="molecule type" value="Genomic_DNA"/>
</dbReference>
<evidence type="ECO:0000313" key="3">
    <source>
        <dbReference type="EMBL" id="CAG5090882.1"/>
    </source>
</evidence>
<dbReference type="InterPro" id="IPR052579">
    <property type="entry name" value="Zinc_finger_SWIM"/>
</dbReference>
<gene>
    <name evidence="3" type="ORF">HICCMSTLAB_LOCUS5780</name>
</gene>
<sequence length="368" mass="42816">YVLGTKCPARFTVNLISNGLEIDIWKDNHNCQNRELSSVVNIKAHESKINDKNSRILNLSFDSYQSLETFVTNFQKEEKEVYVKRDSRYLKDCNIRKPYNENLVYVYVKFVCKFGELTHTPKENKQRKTSTYKMGCEAFIYANLTQDHGSLKITNVNLEHSNHEDSKAFIDDVPENRRLSPGTYQMAVDALNLKCANVHLLHKNKEYQGLYFSTADMRSSFRSWPEVVFLDGSYKLFNTNLSFMILLVEDSNGLSELAGAAILAHEDYASMKWFLETFKNENADACNKIRCFMTDKDLTERKVLKELFPNVSTYICRFHVLKIFSNYITTKAMNITTDQRNLCLSLLQKIVYSESPEEYDDYYVQLVD</sequence>
<evidence type="ECO:0000259" key="2">
    <source>
        <dbReference type="Pfam" id="PF21599"/>
    </source>
</evidence>
<feature type="domain" description="ZSWIM3 N-terminal" evidence="2">
    <location>
        <begin position="58"/>
        <end position="161"/>
    </location>
</feature>
<protein>
    <submittedName>
        <fullName evidence="3">Similar to FAR1: Protein FAR-RED IMPAIRED RESPONSE 1 (Arabidopsis thaliana)</fullName>
    </submittedName>
</protein>